<dbReference type="CDD" id="cd00082">
    <property type="entry name" value="HisKA"/>
    <property type="match status" value="1"/>
</dbReference>
<proteinExistence type="predicted"/>
<evidence type="ECO:0000259" key="5">
    <source>
        <dbReference type="PROSITE" id="PS50109"/>
    </source>
</evidence>
<dbReference type="FunFam" id="3.30.450.20:FF:000099">
    <property type="entry name" value="Sensory box sensor histidine kinase"/>
    <property type="match status" value="1"/>
</dbReference>
<name>A0A8T9C2I3_9HELO</name>
<dbReference type="InterPro" id="IPR013655">
    <property type="entry name" value="PAS_fold_3"/>
</dbReference>
<feature type="region of interest" description="Disordered" evidence="4">
    <location>
        <begin position="899"/>
        <end position="921"/>
    </location>
</feature>
<reference evidence="8 9" key="1">
    <citation type="submission" date="2018-05" db="EMBL/GenBank/DDBJ databases">
        <title>Genome sequencing and assembly of the regulated plant pathogen Lachnellula willkommii and related sister species for the development of diagnostic species identification markers.</title>
        <authorList>
            <person name="Giroux E."/>
            <person name="Bilodeau G."/>
        </authorList>
    </citation>
    <scope>NUCLEOTIDE SEQUENCE [LARGE SCALE GENOMIC DNA]</scope>
    <source>
        <strain evidence="8 9">CBS 268.59</strain>
    </source>
</reference>
<organism evidence="8 9">
    <name type="scientific">Lachnellula suecica</name>
    <dbReference type="NCBI Taxonomy" id="602035"/>
    <lineage>
        <taxon>Eukaryota</taxon>
        <taxon>Fungi</taxon>
        <taxon>Dikarya</taxon>
        <taxon>Ascomycota</taxon>
        <taxon>Pezizomycotina</taxon>
        <taxon>Leotiomycetes</taxon>
        <taxon>Helotiales</taxon>
        <taxon>Lachnaceae</taxon>
        <taxon>Lachnellula</taxon>
    </lineage>
</organism>
<feature type="region of interest" description="Disordered" evidence="4">
    <location>
        <begin position="843"/>
        <end position="866"/>
    </location>
</feature>
<feature type="domain" description="PAS" evidence="7">
    <location>
        <begin position="330"/>
        <end position="372"/>
    </location>
</feature>
<dbReference type="InterPro" id="IPR001789">
    <property type="entry name" value="Sig_transdc_resp-reg_receiver"/>
</dbReference>
<dbReference type="Gene3D" id="3.30.450.20">
    <property type="entry name" value="PAS domain"/>
    <property type="match status" value="1"/>
</dbReference>
<dbReference type="InterPro" id="IPR000014">
    <property type="entry name" value="PAS"/>
</dbReference>
<dbReference type="PROSITE" id="PS50109">
    <property type="entry name" value="HIS_KIN"/>
    <property type="match status" value="1"/>
</dbReference>
<dbReference type="CDD" id="cd00130">
    <property type="entry name" value="PAS"/>
    <property type="match status" value="1"/>
</dbReference>
<dbReference type="InterPro" id="IPR036890">
    <property type="entry name" value="HATPase_C_sf"/>
</dbReference>
<dbReference type="PROSITE" id="PS50110">
    <property type="entry name" value="RESPONSE_REGULATORY"/>
    <property type="match status" value="1"/>
</dbReference>
<protein>
    <submittedName>
        <fullName evidence="8">Hybrid signal transduction histidine kinase J</fullName>
    </submittedName>
</protein>
<dbReference type="InterPro" id="IPR003594">
    <property type="entry name" value="HATPase_dom"/>
</dbReference>
<dbReference type="PROSITE" id="PS50112">
    <property type="entry name" value="PAS"/>
    <property type="match status" value="1"/>
</dbReference>
<feature type="modified residue" description="4-aspartylphosphate" evidence="3">
    <location>
        <position position="981"/>
    </location>
</feature>
<dbReference type="CDD" id="cd16922">
    <property type="entry name" value="HATPase_EvgS-ArcB-TorS-like"/>
    <property type="match status" value="1"/>
</dbReference>
<dbReference type="OrthoDB" id="60033at2759"/>
<dbReference type="SMART" id="SM00387">
    <property type="entry name" value="HATPase_c"/>
    <property type="match status" value="1"/>
</dbReference>
<evidence type="ECO:0000256" key="1">
    <source>
        <dbReference type="ARBA" id="ARBA00022553"/>
    </source>
</evidence>
<dbReference type="InterPro" id="IPR003661">
    <property type="entry name" value="HisK_dim/P_dom"/>
</dbReference>
<dbReference type="Proteomes" id="UP000469558">
    <property type="component" value="Unassembled WGS sequence"/>
</dbReference>
<dbReference type="Gene3D" id="3.40.50.2300">
    <property type="match status" value="1"/>
</dbReference>
<comment type="caution">
    <text evidence="8">The sequence shown here is derived from an EMBL/GenBank/DDBJ whole genome shotgun (WGS) entry which is preliminary data.</text>
</comment>
<dbReference type="SUPFAM" id="SSF52172">
    <property type="entry name" value="CheY-like"/>
    <property type="match status" value="1"/>
</dbReference>
<dbReference type="Pfam" id="PF00072">
    <property type="entry name" value="Response_reg"/>
    <property type="match status" value="1"/>
</dbReference>
<evidence type="ECO:0000259" key="6">
    <source>
        <dbReference type="PROSITE" id="PS50110"/>
    </source>
</evidence>
<evidence type="ECO:0000313" key="9">
    <source>
        <dbReference type="Proteomes" id="UP000469558"/>
    </source>
</evidence>
<dbReference type="InterPro" id="IPR036097">
    <property type="entry name" value="HisK_dim/P_sf"/>
</dbReference>
<dbReference type="PRINTS" id="PR00344">
    <property type="entry name" value="BCTRLSENSOR"/>
</dbReference>
<dbReference type="Pfam" id="PF02518">
    <property type="entry name" value="HATPase_c"/>
    <property type="match status" value="1"/>
</dbReference>
<keyword evidence="9" id="KW-1185">Reference proteome</keyword>
<dbReference type="InterPro" id="IPR005467">
    <property type="entry name" value="His_kinase_dom"/>
</dbReference>
<dbReference type="PANTHER" id="PTHR45339:SF1">
    <property type="entry name" value="HYBRID SIGNAL TRANSDUCTION HISTIDINE KINASE J"/>
    <property type="match status" value="1"/>
</dbReference>
<dbReference type="EMBL" id="QGMK01001469">
    <property type="protein sequence ID" value="TVY68694.1"/>
    <property type="molecule type" value="Genomic_DNA"/>
</dbReference>
<evidence type="ECO:0000256" key="2">
    <source>
        <dbReference type="ARBA" id="ARBA00023012"/>
    </source>
</evidence>
<gene>
    <name evidence="8" type="primary">dhkJ</name>
    <name evidence="8" type="ORF">LSUE1_G006208</name>
</gene>
<accession>A0A8T9C2I3</accession>
<evidence type="ECO:0000259" key="7">
    <source>
        <dbReference type="PROSITE" id="PS50112"/>
    </source>
</evidence>
<keyword evidence="2" id="KW-0902">Two-component regulatory system</keyword>
<dbReference type="SMART" id="SM00448">
    <property type="entry name" value="REC"/>
    <property type="match status" value="1"/>
</dbReference>
<feature type="compositionally biased region" description="Polar residues" evidence="4">
    <location>
        <begin position="847"/>
        <end position="866"/>
    </location>
</feature>
<evidence type="ECO:0000313" key="8">
    <source>
        <dbReference type="EMBL" id="TVY68694.1"/>
    </source>
</evidence>
<dbReference type="GO" id="GO:0000155">
    <property type="term" value="F:phosphorelay sensor kinase activity"/>
    <property type="evidence" value="ECO:0007669"/>
    <property type="project" value="InterPro"/>
</dbReference>
<keyword evidence="8" id="KW-0808">Transferase</keyword>
<evidence type="ECO:0000256" key="3">
    <source>
        <dbReference type="PROSITE-ProRule" id="PRU00169"/>
    </source>
</evidence>
<dbReference type="Pfam" id="PF08447">
    <property type="entry name" value="PAS_3"/>
    <property type="match status" value="1"/>
</dbReference>
<dbReference type="SUPFAM" id="SSF47384">
    <property type="entry name" value="Homodimeric domain of signal transducing histidine kinase"/>
    <property type="match status" value="1"/>
</dbReference>
<dbReference type="Gene3D" id="3.30.565.10">
    <property type="entry name" value="Histidine kinase-like ATPase, C-terminal domain"/>
    <property type="match status" value="1"/>
</dbReference>
<evidence type="ECO:0000256" key="4">
    <source>
        <dbReference type="SAM" id="MobiDB-lite"/>
    </source>
</evidence>
<dbReference type="SMART" id="SM00388">
    <property type="entry name" value="HisKA"/>
    <property type="match status" value="1"/>
</dbReference>
<dbReference type="InterPro" id="IPR004358">
    <property type="entry name" value="Sig_transdc_His_kin-like_C"/>
</dbReference>
<dbReference type="AlphaFoldDB" id="A0A8T9C2I3"/>
<dbReference type="Gene3D" id="1.10.287.130">
    <property type="match status" value="1"/>
</dbReference>
<keyword evidence="1 3" id="KW-0597">Phosphoprotein</keyword>
<dbReference type="NCBIfam" id="TIGR00229">
    <property type="entry name" value="sensory_box"/>
    <property type="match status" value="1"/>
</dbReference>
<feature type="domain" description="Histidine kinase" evidence="5">
    <location>
        <begin position="598"/>
        <end position="837"/>
    </location>
</feature>
<dbReference type="Pfam" id="PF00512">
    <property type="entry name" value="HisKA"/>
    <property type="match status" value="1"/>
</dbReference>
<dbReference type="SMART" id="SM00091">
    <property type="entry name" value="PAS"/>
    <property type="match status" value="2"/>
</dbReference>
<sequence length="1087" mass="120498">MQSHERSKSELNPTIDLQLAVLRHLPTPIIVLSPTHEVAFANRAVERLLAHATASRNFGCDILGRAPDQIGLALLCDRSWDTVLRDSLEVKNQGGQDGDPVNEVSVAVLGSKVNTQEDFRILISTTTLDNGINYVLSFEKLRLFEKPPSPEYEKWVSLENVAGSGANGAKPITADTESAIPQLKRAIFDSSTLCAYMITADASLYVPNKKVTDLLGASTETCDGQAYRNQMPLWDETFSRKIDTEEYPLLNLVKSQKPFRNLKYGAMNRFTGERVLVTMHGECLYDDTGVLIGGICWWLHIEDYSNFLVEQKQRFLESHETICNMLPQMIWSSNTEGRANYFSQRWYEFTGLTREESLGIGYHSAIHPNDVEGLCAKWKEWAHGEKGDFSKEVRYRQHDGVYRWMLVLCCTLNDEDGKPINWYGSTTDIHDIVMARIAAATQKQEMLKVLAHGDVNVYSIDDKKMVEWAEGGMPCMTSFDTISEDDHDHEPSLLGCDAIEAAQARQPGGVPGYENNILDILAGKIDTGLSIDPIGGKLYKTRLVAKHEHNPLDGAQKPLIKGILGLSIDVTDMKLRADLEIDNTRLALEEQAAKESNKMSHEMRTPTAGVIGMVDLLSEDPTLTSEQREYVSCIQLSARALLTIVNDILDFSKIESGRLEIEEVPFQLSGNVSGLVKLLGMFAEQKGIELAYVSHIDPKLVVLGDPGRTRQVLSNLLTTALKFTKEGKVTLTVTSTAIPSDSGERIEVKFSVEDTGIGIEKHVLHKIFQPFSQGDASTARLFGGTGLGLTISQNARDQTLSDTWLTPPACLSDERSITLTSVPNKGSTATFTLRYKVSPHEIPARSANENTRAPPFSSLNSGVSSTSRFWSPPLAHRSFTSPNDEITKQEAVNTVTNYPQQPLEHAPRQGSSDSTTELSSEDRKNIHILVVEDNPINQKMALTNIRKLHFSVAAVWNGREALSYVLSPSAERPRPDMILMDIQMPQMDGYEATRLLRRIGRPSTTDSSGKRPVSPPEIASLFLQRKNGKNGNPSEEFIQNIRVSIGQVGEAEREKLGNVPVIAMTASAIQASVREVFDFPSRLFPKK</sequence>
<dbReference type="InterPro" id="IPR011006">
    <property type="entry name" value="CheY-like_superfamily"/>
</dbReference>
<keyword evidence="8" id="KW-0418">Kinase</keyword>
<dbReference type="InterPro" id="IPR035965">
    <property type="entry name" value="PAS-like_dom_sf"/>
</dbReference>
<dbReference type="SUPFAM" id="SSF55874">
    <property type="entry name" value="ATPase domain of HSP90 chaperone/DNA topoisomerase II/histidine kinase"/>
    <property type="match status" value="1"/>
</dbReference>
<feature type="domain" description="Response regulatory" evidence="6">
    <location>
        <begin position="927"/>
        <end position="1087"/>
    </location>
</feature>
<dbReference type="PANTHER" id="PTHR45339">
    <property type="entry name" value="HYBRID SIGNAL TRANSDUCTION HISTIDINE KINASE J"/>
    <property type="match status" value="1"/>
</dbReference>
<dbReference type="CDD" id="cd17546">
    <property type="entry name" value="REC_hyHK_CKI1_RcsC-like"/>
    <property type="match status" value="1"/>
</dbReference>
<dbReference type="SUPFAM" id="SSF55785">
    <property type="entry name" value="PYP-like sensor domain (PAS domain)"/>
    <property type="match status" value="1"/>
</dbReference>